<dbReference type="AlphaFoldDB" id="E4YM95"/>
<name>E4YM95_OIKDI</name>
<protein>
    <submittedName>
        <fullName evidence="1">Uncharacterized protein</fullName>
    </submittedName>
</protein>
<dbReference type="EMBL" id="FN654807">
    <property type="protein sequence ID" value="CBY36606.1"/>
    <property type="molecule type" value="Genomic_DNA"/>
</dbReference>
<dbReference type="Proteomes" id="UP000011014">
    <property type="component" value="Unassembled WGS sequence"/>
</dbReference>
<accession>E4YM95</accession>
<reference evidence="1" key="1">
    <citation type="journal article" date="2010" name="Science">
        <title>Plasticity of animal genome architecture unmasked by rapid evolution of a pelagic tunicate.</title>
        <authorList>
            <person name="Denoeud F."/>
            <person name="Henriet S."/>
            <person name="Mungpakdee S."/>
            <person name="Aury J.M."/>
            <person name="Da Silva C."/>
            <person name="Brinkmann H."/>
            <person name="Mikhaleva J."/>
            <person name="Olsen L.C."/>
            <person name="Jubin C."/>
            <person name="Canestro C."/>
            <person name="Bouquet J.M."/>
            <person name="Danks G."/>
            <person name="Poulain J."/>
            <person name="Campsteijn C."/>
            <person name="Adamski M."/>
            <person name="Cross I."/>
            <person name="Yadetie F."/>
            <person name="Muffato M."/>
            <person name="Louis A."/>
            <person name="Butcher S."/>
            <person name="Tsagkogeorga G."/>
            <person name="Konrad A."/>
            <person name="Singh S."/>
            <person name="Jensen M.F."/>
            <person name="Cong E.H."/>
            <person name="Eikeseth-Otteraa H."/>
            <person name="Noel B."/>
            <person name="Anthouard V."/>
            <person name="Porcel B.M."/>
            <person name="Kachouri-Lafond R."/>
            <person name="Nishino A."/>
            <person name="Ugolini M."/>
            <person name="Chourrout P."/>
            <person name="Nishida H."/>
            <person name="Aasland R."/>
            <person name="Huzurbazar S."/>
            <person name="Westhof E."/>
            <person name="Delsuc F."/>
            <person name="Lehrach H."/>
            <person name="Reinhardt R."/>
            <person name="Weissenbach J."/>
            <person name="Roy S.W."/>
            <person name="Artiguenave F."/>
            <person name="Postlethwait J.H."/>
            <person name="Manak J.R."/>
            <person name="Thompson E.M."/>
            <person name="Jaillon O."/>
            <person name="Du Pasquier L."/>
            <person name="Boudinot P."/>
            <person name="Liberles D.A."/>
            <person name="Volff J.N."/>
            <person name="Philippe H."/>
            <person name="Lenhard B."/>
            <person name="Roest Crollius H."/>
            <person name="Wincker P."/>
            <person name="Chourrout D."/>
        </authorList>
    </citation>
    <scope>NUCLEOTIDE SEQUENCE [LARGE SCALE GENOMIC DNA]</scope>
</reference>
<gene>
    <name evidence="1" type="ORF">GSOID_T00029621001</name>
</gene>
<evidence type="ECO:0000313" key="1">
    <source>
        <dbReference type="EMBL" id="CBY36606.1"/>
    </source>
</evidence>
<organism evidence="1">
    <name type="scientific">Oikopleura dioica</name>
    <name type="common">Tunicate</name>
    <dbReference type="NCBI Taxonomy" id="34765"/>
    <lineage>
        <taxon>Eukaryota</taxon>
        <taxon>Metazoa</taxon>
        <taxon>Chordata</taxon>
        <taxon>Tunicata</taxon>
        <taxon>Appendicularia</taxon>
        <taxon>Copelata</taxon>
        <taxon>Oikopleuridae</taxon>
        <taxon>Oikopleura</taxon>
    </lineage>
</organism>
<proteinExistence type="predicted"/>
<sequence length="479" mass="53379">MTTPDFKLRSITLATPYDEVDLRPFLDQGENPFERGASLQRTISANGFEFTGFDAEFTKTGATATLTAQGMKAAKIITKDNEDDTLFTREESIYATFSYFHGNDVRQETSVFNPKKAFNNKPPTANELFAAFCNDIKKIVRTKKLSDAVKRALVRGAGVTCARALMFSESADMKMVTNFYASLPLYKVAAEEDLEGIRVIDSHCGDAYLTIAIFADEVLQALKGDMRNIADIESNCPVLSTGAASNNHGHEVRRVMAILVSRLGLSDFLVEQDYVLIGGRRVRQHGKFYVVKQLVDPNKITSILMAALTLVQYRDNALVLSGECRAKLLLKDLRSVLGVYSYTDLLEVGYFPLVHFRLVAPLVNVLDKNQYLTGLCALAKFCPSGFLELCIGNYIGAQNNWDFQDRGLNGLDLHDIPTPEYHAQCTNHKYVPRRLLNISSAEVQARYHELCGEELTVPHQLSEDATGLYKIAAAAWFYN</sequence>